<evidence type="ECO:0000256" key="1">
    <source>
        <dbReference type="SAM" id="Coils"/>
    </source>
</evidence>
<keyword evidence="2" id="KW-0472">Membrane</keyword>
<dbReference type="EMBL" id="WHOC01000158">
    <property type="protein sequence ID" value="NOU89848.1"/>
    <property type="molecule type" value="Genomic_DNA"/>
</dbReference>
<sequence length="340" mass="40352">MFLLNHENKSLDKDERFYQKKENWVIWIGILVIACAISLPFIILYKLGWNITYDQFDDLGVVGDFFGGTTVGLFTLASIIFVIAAIVMQKKELELQRKELTETREEFKTGNATAKVQQIDNAFFNMLSLHHQIVNNIIIKYSKDTYSGRQAILELKDIYEDKLGYKQFLTENPEKGFRDWYQNHRTKQEYSNKIFNYFDTIDQGILDVVYKDIHEEYGNSIGHYMRNNYRIVKFIVNNVVENVKEQQKVKEETGREPIIGDRRYYFGMLRAQWSNAEFELILINSLYSENYKFKNLILRYDVLDILDTKGTQDELLDCFKLKYSMTRLKPYRKLIEIIKI</sequence>
<accession>A0ABX1Z911</accession>
<dbReference type="Proteomes" id="UP000658690">
    <property type="component" value="Unassembled WGS sequence"/>
</dbReference>
<evidence type="ECO:0008006" key="5">
    <source>
        <dbReference type="Google" id="ProtNLM"/>
    </source>
</evidence>
<proteinExistence type="predicted"/>
<protein>
    <recommendedName>
        <fullName evidence="5">Phage abortive infection protein</fullName>
    </recommendedName>
</protein>
<evidence type="ECO:0000313" key="3">
    <source>
        <dbReference type="EMBL" id="NOU89848.1"/>
    </source>
</evidence>
<gene>
    <name evidence="3" type="ORF">GC102_29445</name>
</gene>
<dbReference type="Pfam" id="PF16872">
    <property type="entry name" value="putAbiC"/>
    <property type="match status" value="1"/>
</dbReference>
<keyword evidence="2" id="KW-1133">Transmembrane helix</keyword>
<evidence type="ECO:0000313" key="4">
    <source>
        <dbReference type="Proteomes" id="UP000658690"/>
    </source>
</evidence>
<dbReference type="InterPro" id="IPR031709">
    <property type="entry name" value="PutAbiC"/>
</dbReference>
<reference evidence="3 4" key="1">
    <citation type="submission" date="2019-10" db="EMBL/GenBank/DDBJ databases">
        <title>Description of Paenibacillus choica sp. nov.</title>
        <authorList>
            <person name="Carlier A."/>
            <person name="Qi S."/>
        </authorList>
    </citation>
    <scope>NUCLEOTIDE SEQUENCE [LARGE SCALE GENOMIC DNA]</scope>
    <source>
        <strain evidence="3 4">LMG 31460</strain>
    </source>
</reference>
<evidence type="ECO:0000256" key="2">
    <source>
        <dbReference type="SAM" id="Phobius"/>
    </source>
</evidence>
<keyword evidence="1" id="KW-0175">Coiled coil</keyword>
<keyword evidence="2" id="KW-0812">Transmembrane</keyword>
<feature type="transmembrane region" description="Helical" evidence="2">
    <location>
        <begin position="65"/>
        <end position="88"/>
    </location>
</feature>
<dbReference type="RefSeq" id="WP_376769420.1">
    <property type="nucleotide sequence ID" value="NZ_WHOC01000158.1"/>
</dbReference>
<comment type="caution">
    <text evidence="3">The sequence shown here is derived from an EMBL/GenBank/DDBJ whole genome shotgun (WGS) entry which is preliminary data.</text>
</comment>
<feature type="coiled-coil region" evidence="1">
    <location>
        <begin position="83"/>
        <end position="110"/>
    </location>
</feature>
<feature type="transmembrane region" description="Helical" evidence="2">
    <location>
        <begin position="24"/>
        <end position="45"/>
    </location>
</feature>
<name>A0ABX1Z911_9BACL</name>
<organism evidence="3 4">
    <name type="scientific">Paenibacillus germinis</name>
    <dbReference type="NCBI Taxonomy" id="2654979"/>
    <lineage>
        <taxon>Bacteria</taxon>
        <taxon>Bacillati</taxon>
        <taxon>Bacillota</taxon>
        <taxon>Bacilli</taxon>
        <taxon>Bacillales</taxon>
        <taxon>Paenibacillaceae</taxon>
        <taxon>Paenibacillus</taxon>
    </lineage>
</organism>
<keyword evidence="4" id="KW-1185">Reference proteome</keyword>